<dbReference type="GO" id="GO:0030126">
    <property type="term" value="C:COPI vesicle coat"/>
    <property type="evidence" value="ECO:0007669"/>
    <property type="project" value="TreeGrafter"/>
</dbReference>
<comment type="subunit">
    <text evidence="4">Oligomeric complex that consists of at least the alpha, beta, beta', gamma, delta, epsilon and zeta subunits.</text>
</comment>
<dbReference type="InterPro" id="IPR006822">
    <property type="entry name" value="Coatomer_esu"/>
</dbReference>
<evidence type="ECO:0000256" key="4">
    <source>
        <dbReference type="ARBA" id="ARBA00011775"/>
    </source>
</evidence>
<dbReference type="AlphaFoldDB" id="A0A914DTN2"/>
<keyword evidence="12 14" id="KW-0968">Cytoplasmic vesicle</keyword>
<dbReference type="GO" id="GO:0006890">
    <property type="term" value="P:retrograde vesicle-mediated transport, Golgi to endoplasmic reticulum"/>
    <property type="evidence" value="ECO:0007669"/>
    <property type="project" value="UniProtKB-UniRule"/>
</dbReference>
<dbReference type="PANTHER" id="PTHR10805:SF0">
    <property type="entry name" value="COATOMER SUBUNIT EPSILON"/>
    <property type="match status" value="1"/>
</dbReference>
<dbReference type="GO" id="GO:0000139">
    <property type="term" value="C:Golgi membrane"/>
    <property type="evidence" value="ECO:0007669"/>
    <property type="project" value="UniProtKB-SubCell"/>
</dbReference>
<dbReference type="Pfam" id="PF04733">
    <property type="entry name" value="Coatomer_E"/>
    <property type="match status" value="1"/>
</dbReference>
<dbReference type="WBParaSite" id="ACRNAN_scaffold4055.g27742.t1">
    <property type="protein sequence ID" value="ACRNAN_scaffold4055.g27742.t1"/>
    <property type="gene ID" value="ACRNAN_scaffold4055.g27742"/>
</dbReference>
<keyword evidence="11 14" id="KW-0472">Membrane</keyword>
<dbReference type="GO" id="GO:0005198">
    <property type="term" value="F:structural molecule activity"/>
    <property type="evidence" value="ECO:0007669"/>
    <property type="project" value="UniProtKB-UniRule"/>
</dbReference>
<dbReference type="GO" id="GO:0006888">
    <property type="term" value="P:endoplasmic reticulum to Golgi vesicle-mediated transport"/>
    <property type="evidence" value="ECO:0007669"/>
    <property type="project" value="TreeGrafter"/>
</dbReference>
<keyword evidence="6 14" id="KW-0813">Transport</keyword>
<evidence type="ECO:0000256" key="7">
    <source>
        <dbReference type="ARBA" id="ARBA00022490"/>
    </source>
</evidence>
<evidence type="ECO:0000313" key="16">
    <source>
        <dbReference type="WBParaSite" id="ACRNAN_scaffold4055.g27742.t1"/>
    </source>
</evidence>
<name>A0A914DTN2_9BILA</name>
<evidence type="ECO:0000256" key="13">
    <source>
        <dbReference type="ARBA" id="ARBA00025582"/>
    </source>
</evidence>
<keyword evidence="10 14" id="KW-0333">Golgi apparatus</keyword>
<reference evidence="16" key="1">
    <citation type="submission" date="2022-11" db="UniProtKB">
        <authorList>
            <consortium name="WormBaseParasite"/>
        </authorList>
    </citation>
    <scope>IDENTIFICATION</scope>
</reference>
<sequence length="297" mass="33742">MAPAADVDVLFDVKNNYYLGAYQQCINEAQSARVKSDEDKTTRDTFLYRAYIALNKPSIPLSEIKASSTSVALKAVRRFADYIANPNKRRKIVEEVDAEMNSNLEEDDTNYLITGLIFMHENDIDNALRVLHLSDSLECQAATIQCLLKIHRVDLAIKEIKKMQEVDEDATITQLALAWVNTAAGKEKLKDAFYIYQEMIDKYGATPTLQVSQASCLILQGKYEDADKLLQEAQQRDANNPDILINLLVNTQFLDKGTEVINRYINQIKSDHPNHPWTIDFLNKEKAFDRICQESSA</sequence>
<dbReference type="GO" id="GO:0006891">
    <property type="term" value="P:intra-Golgi vesicle-mediated transport"/>
    <property type="evidence" value="ECO:0007669"/>
    <property type="project" value="TreeGrafter"/>
</dbReference>
<protein>
    <recommendedName>
        <fullName evidence="5 14">Coatomer subunit epsilon</fullName>
    </recommendedName>
</protein>
<evidence type="ECO:0000256" key="5">
    <source>
        <dbReference type="ARBA" id="ARBA00015828"/>
    </source>
</evidence>
<evidence type="ECO:0000256" key="8">
    <source>
        <dbReference type="ARBA" id="ARBA00022892"/>
    </source>
</evidence>
<evidence type="ECO:0000256" key="11">
    <source>
        <dbReference type="ARBA" id="ARBA00023136"/>
    </source>
</evidence>
<proteinExistence type="inferred from homology"/>
<dbReference type="PANTHER" id="PTHR10805">
    <property type="entry name" value="COATOMER SUBUNIT EPSILON"/>
    <property type="match status" value="1"/>
</dbReference>
<evidence type="ECO:0000256" key="3">
    <source>
        <dbReference type="ARBA" id="ARBA00008827"/>
    </source>
</evidence>
<evidence type="ECO:0000256" key="6">
    <source>
        <dbReference type="ARBA" id="ARBA00022448"/>
    </source>
</evidence>
<accession>A0A914DTN2</accession>
<dbReference type="Gene3D" id="1.25.40.10">
    <property type="entry name" value="Tetratricopeptide repeat domain"/>
    <property type="match status" value="1"/>
</dbReference>
<evidence type="ECO:0000256" key="14">
    <source>
        <dbReference type="PIRNR" id="PIRNR016478"/>
    </source>
</evidence>
<dbReference type="SUPFAM" id="SSF48452">
    <property type="entry name" value="TPR-like"/>
    <property type="match status" value="1"/>
</dbReference>
<comment type="subcellular location">
    <subcellularLocation>
        <location evidence="2">Cytoplasmic vesicle</location>
        <location evidence="2">COPI-coated vesicle membrane</location>
        <topology evidence="2">Peripheral membrane protein</topology>
        <orientation evidence="2">Cytoplasmic side</orientation>
    </subcellularLocation>
    <subcellularLocation>
        <location evidence="1">Golgi apparatus membrane</location>
        <topology evidence="1">Peripheral membrane protein</topology>
        <orientation evidence="1">Cytoplasmic side</orientation>
    </subcellularLocation>
</comment>
<evidence type="ECO:0000256" key="12">
    <source>
        <dbReference type="ARBA" id="ARBA00023329"/>
    </source>
</evidence>
<dbReference type="GO" id="GO:0015031">
    <property type="term" value="P:protein transport"/>
    <property type="evidence" value="ECO:0007669"/>
    <property type="project" value="UniProtKB-UniRule"/>
</dbReference>
<evidence type="ECO:0000256" key="1">
    <source>
        <dbReference type="ARBA" id="ARBA00004255"/>
    </source>
</evidence>
<dbReference type="FunFam" id="1.25.40.10:FF:000140">
    <property type="entry name" value="Coatomer subunit epsilon"/>
    <property type="match status" value="1"/>
</dbReference>
<dbReference type="Proteomes" id="UP000887540">
    <property type="component" value="Unplaced"/>
</dbReference>
<evidence type="ECO:0000256" key="2">
    <source>
        <dbReference type="ARBA" id="ARBA00004347"/>
    </source>
</evidence>
<keyword evidence="7 14" id="KW-0963">Cytoplasm</keyword>
<comment type="similarity">
    <text evidence="3 14">Belongs to the COPE family.</text>
</comment>
<evidence type="ECO:0000256" key="10">
    <source>
        <dbReference type="ARBA" id="ARBA00023034"/>
    </source>
</evidence>
<dbReference type="PIRSF" id="PIRSF016478">
    <property type="entry name" value="Coatomer_esu"/>
    <property type="match status" value="1"/>
</dbReference>
<organism evidence="15 16">
    <name type="scientific">Acrobeloides nanus</name>
    <dbReference type="NCBI Taxonomy" id="290746"/>
    <lineage>
        <taxon>Eukaryota</taxon>
        <taxon>Metazoa</taxon>
        <taxon>Ecdysozoa</taxon>
        <taxon>Nematoda</taxon>
        <taxon>Chromadorea</taxon>
        <taxon>Rhabditida</taxon>
        <taxon>Tylenchina</taxon>
        <taxon>Cephalobomorpha</taxon>
        <taxon>Cephaloboidea</taxon>
        <taxon>Cephalobidae</taxon>
        <taxon>Acrobeloides</taxon>
    </lineage>
</organism>
<dbReference type="InterPro" id="IPR011990">
    <property type="entry name" value="TPR-like_helical_dom_sf"/>
</dbReference>
<keyword evidence="15" id="KW-1185">Reference proteome</keyword>
<evidence type="ECO:0000313" key="15">
    <source>
        <dbReference type="Proteomes" id="UP000887540"/>
    </source>
</evidence>
<evidence type="ECO:0000256" key="9">
    <source>
        <dbReference type="ARBA" id="ARBA00022927"/>
    </source>
</evidence>
<keyword evidence="9 14" id="KW-0653">Protein transport</keyword>
<keyword evidence="8 14" id="KW-0931">ER-Golgi transport</keyword>
<comment type="function">
    <text evidence="13 14">The coatomer is a cytosolic protein complex that binds to dilysine motifs and reversibly associates with Golgi non-clathrin-coated vesicles, which further mediate biosynthetic protein transport from the ER, via the Golgi up to the trans Golgi network. The coatomer complex is required for budding from Golgi membranes, and is essential for the retrograde Golgi-to-ER transport of dilysine-tagged proteins.</text>
</comment>